<dbReference type="Proteomes" id="UP000732378">
    <property type="component" value="Unassembled WGS sequence"/>
</dbReference>
<dbReference type="EMBL" id="JAFBBZ010000001">
    <property type="protein sequence ID" value="MBM7506544.1"/>
    <property type="molecule type" value="Genomic_DNA"/>
</dbReference>
<evidence type="ECO:0000313" key="2">
    <source>
        <dbReference type="Proteomes" id="UP000732378"/>
    </source>
</evidence>
<gene>
    <name evidence="1" type="ORF">JOE61_000358</name>
</gene>
<reference evidence="1 2" key="1">
    <citation type="submission" date="2021-01" db="EMBL/GenBank/DDBJ databases">
        <title>Sequencing the genomes of 1000 actinobacteria strains.</title>
        <authorList>
            <person name="Klenk H.-P."/>
        </authorList>
    </citation>
    <scope>NUCLEOTIDE SEQUENCE [LARGE SCALE GENOMIC DNA]</scope>
    <source>
        <strain evidence="1 2">DSM 18239</strain>
    </source>
</reference>
<evidence type="ECO:0000313" key="1">
    <source>
        <dbReference type="EMBL" id="MBM7506544.1"/>
    </source>
</evidence>
<sequence>MTATVIDLTSRLREQAPTCQCREGFTCYPHRVADLAEHLRERDTHLDEELLISTSAVRRLLAEAVEVLDGITTDCHIKDYRRAAQ</sequence>
<protein>
    <submittedName>
        <fullName evidence="1">Uncharacterized protein</fullName>
    </submittedName>
</protein>
<organism evidence="1 2">
    <name type="scientific">Nocardioides salarius</name>
    <dbReference type="NCBI Taxonomy" id="374513"/>
    <lineage>
        <taxon>Bacteria</taxon>
        <taxon>Bacillati</taxon>
        <taxon>Actinomycetota</taxon>
        <taxon>Actinomycetes</taxon>
        <taxon>Propionibacteriales</taxon>
        <taxon>Nocardioidaceae</taxon>
        <taxon>Nocardioides</taxon>
    </lineage>
</organism>
<comment type="caution">
    <text evidence="1">The sequence shown here is derived from an EMBL/GenBank/DDBJ whole genome shotgun (WGS) entry which is preliminary data.</text>
</comment>
<name>A0ABS2M5S5_9ACTN</name>
<keyword evidence="2" id="KW-1185">Reference proteome</keyword>
<proteinExistence type="predicted"/>
<accession>A0ABS2M5S5</accession>
<dbReference type="RefSeq" id="WP_193669322.1">
    <property type="nucleotide sequence ID" value="NZ_JACDTV010000008.1"/>
</dbReference>